<reference evidence="1" key="1">
    <citation type="journal article" date="2015" name="Nature">
        <title>Complex archaea that bridge the gap between prokaryotes and eukaryotes.</title>
        <authorList>
            <person name="Spang A."/>
            <person name="Saw J.H."/>
            <person name="Jorgensen S.L."/>
            <person name="Zaremba-Niedzwiedzka K."/>
            <person name="Martijn J."/>
            <person name="Lind A.E."/>
            <person name="van Eijk R."/>
            <person name="Schleper C."/>
            <person name="Guy L."/>
            <person name="Ettema T.J."/>
        </authorList>
    </citation>
    <scope>NUCLEOTIDE SEQUENCE</scope>
</reference>
<dbReference type="AlphaFoldDB" id="A0A0F9LEC3"/>
<proteinExistence type="predicted"/>
<gene>
    <name evidence="1" type="ORF">LCGC14_1209740</name>
</gene>
<name>A0A0F9LEC3_9ZZZZ</name>
<organism evidence="1">
    <name type="scientific">marine sediment metagenome</name>
    <dbReference type="NCBI Taxonomy" id="412755"/>
    <lineage>
        <taxon>unclassified sequences</taxon>
        <taxon>metagenomes</taxon>
        <taxon>ecological metagenomes</taxon>
    </lineage>
</organism>
<evidence type="ECO:0000313" key="1">
    <source>
        <dbReference type="EMBL" id="KKM93299.1"/>
    </source>
</evidence>
<protein>
    <submittedName>
        <fullName evidence="1">Uncharacterized protein</fullName>
    </submittedName>
</protein>
<comment type="caution">
    <text evidence="1">The sequence shown here is derived from an EMBL/GenBank/DDBJ whole genome shotgun (WGS) entry which is preliminary data.</text>
</comment>
<sequence length="99" mass="11049">MTPAKGWRVTHNKECNCWEVRSGITVVASDIEWEEDAIQLAAAPKLLEVCKAILPVAQNIEEYLFDKTDDIGNPSLFNQLACLEIEAYSAIAKAERDKP</sequence>
<accession>A0A0F9LEC3</accession>
<dbReference type="EMBL" id="LAZR01006284">
    <property type="protein sequence ID" value="KKM93299.1"/>
    <property type="molecule type" value="Genomic_DNA"/>
</dbReference>